<dbReference type="EMBL" id="CP000157">
    <property type="protein sequence ID" value="ABC64310.1"/>
    <property type="molecule type" value="Genomic_DNA"/>
</dbReference>
<accession>Q2N7N1</accession>
<keyword evidence="3" id="KW-1185">Reference proteome</keyword>
<dbReference type="SUPFAM" id="SSF51197">
    <property type="entry name" value="Clavaminate synthase-like"/>
    <property type="match status" value="1"/>
</dbReference>
<reference evidence="3" key="1">
    <citation type="journal article" date="2009" name="J. Bacteriol.">
        <title>Complete genome sequence of Erythrobacter litoralis HTCC2594.</title>
        <authorList>
            <person name="Oh H.M."/>
            <person name="Giovannoni S.J."/>
            <person name="Ferriera S."/>
            <person name="Johnson J."/>
            <person name="Cho J.C."/>
        </authorList>
    </citation>
    <scope>NUCLEOTIDE SEQUENCE [LARGE SCALE GENOMIC DNA]</scope>
    <source>
        <strain evidence="3">HTCC2594</strain>
    </source>
</reference>
<evidence type="ECO:0000256" key="1">
    <source>
        <dbReference type="ARBA" id="ARBA00001954"/>
    </source>
</evidence>
<dbReference type="GO" id="GO:0016706">
    <property type="term" value="F:2-oxoglutarate-dependent dioxygenase activity"/>
    <property type="evidence" value="ECO:0007669"/>
    <property type="project" value="UniProtKB-ARBA"/>
</dbReference>
<dbReference type="RefSeq" id="WP_011415133.1">
    <property type="nucleotide sequence ID" value="NC_007722.1"/>
</dbReference>
<name>Q2N7N1_ERYLH</name>
<comment type="cofactor">
    <cofactor evidence="1">
        <name>Fe(2+)</name>
        <dbReference type="ChEBI" id="CHEBI:29033"/>
    </cofactor>
</comment>
<dbReference type="PANTHER" id="PTHR20883:SF48">
    <property type="entry name" value="ECTOINE DIOXYGENASE"/>
    <property type="match status" value="1"/>
</dbReference>
<dbReference type="OrthoDB" id="9796766at2"/>
<gene>
    <name evidence="2" type="ordered locus">ELI_11090</name>
</gene>
<evidence type="ECO:0000313" key="3">
    <source>
        <dbReference type="Proteomes" id="UP000008808"/>
    </source>
</evidence>
<organism evidence="2 3">
    <name type="scientific">Erythrobacter litoralis (strain HTCC2594)</name>
    <dbReference type="NCBI Taxonomy" id="314225"/>
    <lineage>
        <taxon>Bacteria</taxon>
        <taxon>Pseudomonadati</taxon>
        <taxon>Pseudomonadota</taxon>
        <taxon>Alphaproteobacteria</taxon>
        <taxon>Sphingomonadales</taxon>
        <taxon>Erythrobacteraceae</taxon>
        <taxon>Erythrobacter/Porphyrobacter group</taxon>
        <taxon>Erythrobacter</taxon>
    </lineage>
</organism>
<protein>
    <recommendedName>
        <fullName evidence="4">Phytanoyl-CoA dioxygenase family protein</fullName>
    </recommendedName>
</protein>
<evidence type="ECO:0008006" key="4">
    <source>
        <dbReference type="Google" id="ProtNLM"/>
    </source>
</evidence>
<sequence>MATKARTALAENPDDVGRWLGDRSLDDWFEQFDREGYVIFECVLDDAALSRQVEALRVWLDQDVRGRNNFEGADSNRIYGMLAKDPVFADLVTHPLQLAFGERELGRSMLLYACLAINLLPGETAQPWHFDDSHCDLPRPRPPLSLSTFWSLTETTAENGATEIIPGSHLWGDERPEGASGPDDFLTGKTDKAGGAGTHPDAIKATMPPGSLMIAKGTLWHRGGANTSHDRRLIVTPQFCKGWCRPLEQQLLAVPPQKAALLPERVQELLGYGIHPPFMGYVDGMHPRRVLAR</sequence>
<dbReference type="HOGENOM" id="CLU_047725_0_1_5"/>
<dbReference type="KEGG" id="eli:ELI_11090"/>
<dbReference type="STRING" id="314225.ELI_11090"/>
<dbReference type="Proteomes" id="UP000008808">
    <property type="component" value="Chromosome"/>
</dbReference>
<dbReference type="GO" id="GO:0005506">
    <property type="term" value="F:iron ion binding"/>
    <property type="evidence" value="ECO:0007669"/>
    <property type="project" value="UniProtKB-ARBA"/>
</dbReference>
<dbReference type="PANTHER" id="PTHR20883">
    <property type="entry name" value="PHYTANOYL-COA DIOXYGENASE DOMAIN CONTAINING 1"/>
    <property type="match status" value="1"/>
</dbReference>
<proteinExistence type="predicted"/>
<dbReference type="InterPro" id="IPR008775">
    <property type="entry name" value="Phytyl_CoA_dOase-like"/>
</dbReference>
<dbReference type="eggNOG" id="COG5285">
    <property type="taxonomic scope" value="Bacteria"/>
</dbReference>
<dbReference type="Gene3D" id="2.60.120.620">
    <property type="entry name" value="q2cbj1_9rhob like domain"/>
    <property type="match status" value="1"/>
</dbReference>
<dbReference type="Pfam" id="PF05721">
    <property type="entry name" value="PhyH"/>
    <property type="match status" value="1"/>
</dbReference>
<evidence type="ECO:0000313" key="2">
    <source>
        <dbReference type="EMBL" id="ABC64310.1"/>
    </source>
</evidence>
<dbReference type="AlphaFoldDB" id="Q2N7N1"/>